<feature type="region of interest" description="Disordered" evidence="1">
    <location>
        <begin position="176"/>
        <end position="198"/>
    </location>
</feature>
<feature type="compositionally biased region" description="Basic and acidic residues" evidence="1">
    <location>
        <begin position="180"/>
        <end position="198"/>
    </location>
</feature>
<feature type="signal peptide" evidence="2">
    <location>
        <begin position="1"/>
        <end position="18"/>
    </location>
</feature>
<proteinExistence type="predicted"/>
<gene>
    <name evidence="3" type="ORF">YC6258_04047</name>
</gene>
<evidence type="ECO:0000256" key="1">
    <source>
        <dbReference type="SAM" id="MobiDB-lite"/>
    </source>
</evidence>
<accession>A0A0C5VRT8</accession>
<organism evidence="3 4">
    <name type="scientific">Gynuella sunshinyii YC6258</name>
    <dbReference type="NCBI Taxonomy" id="1445510"/>
    <lineage>
        <taxon>Bacteria</taxon>
        <taxon>Pseudomonadati</taxon>
        <taxon>Pseudomonadota</taxon>
        <taxon>Gammaproteobacteria</taxon>
        <taxon>Oceanospirillales</taxon>
        <taxon>Saccharospirillaceae</taxon>
        <taxon>Gynuella</taxon>
    </lineage>
</organism>
<dbReference type="RefSeq" id="WP_044618182.1">
    <property type="nucleotide sequence ID" value="NZ_CP007142.1"/>
</dbReference>
<feature type="chain" id="PRO_5002183825" description="Lipoprotein" evidence="2">
    <location>
        <begin position="19"/>
        <end position="198"/>
    </location>
</feature>
<evidence type="ECO:0000313" key="4">
    <source>
        <dbReference type="Proteomes" id="UP000032266"/>
    </source>
</evidence>
<dbReference type="AlphaFoldDB" id="A0A0C5VRT8"/>
<evidence type="ECO:0000313" key="3">
    <source>
        <dbReference type="EMBL" id="AJQ96083.1"/>
    </source>
</evidence>
<protein>
    <recommendedName>
        <fullName evidence="5">Lipoprotein</fullName>
    </recommendedName>
</protein>
<dbReference type="EMBL" id="CP007142">
    <property type="protein sequence ID" value="AJQ96083.1"/>
    <property type="molecule type" value="Genomic_DNA"/>
</dbReference>
<name>A0A0C5VRT8_9GAMM</name>
<reference evidence="3 4" key="1">
    <citation type="submission" date="2014-01" db="EMBL/GenBank/DDBJ databases">
        <title>Full genme sequencing of cellulolytic bacterium Gynuella sunshinyii YC6258T gen. nov., sp. nov.</title>
        <authorList>
            <person name="Khan H."/>
            <person name="Chung E.J."/>
            <person name="Chung Y.R."/>
        </authorList>
    </citation>
    <scope>NUCLEOTIDE SEQUENCE [LARGE SCALE GENOMIC DNA]</scope>
    <source>
        <strain evidence="3 4">YC6258</strain>
    </source>
</reference>
<evidence type="ECO:0000256" key="2">
    <source>
        <dbReference type="SAM" id="SignalP"/>
    </source>
</evidence>
<evidence type="ECO:0008006" key="5">
    <source>
        <dbReference type="Google" id="ProtNLM"/>
    </source>
</evidence>
<dbReference type="KEGG" id="gsn:YC6258_04047"/>
<dbReference type="Proteomes" id="UP000032266">
    <property type="component" value="Chromosome"/>
</dbReference>
<keyword evidence="4" id="KW-1185">Reference proteome</keyword>
<sequence>MTHMIRICLLLTAVLTLAGCAGLPGKTPTGDARLLVPLQIDDEVGGAQNINYLLFMRDSNGDEFTVDLYPYASKPWIEVKQLNAGTYTITDWAMRETPSSPKYFHFSKSKHVFDMQVTLQEGKAIIFNQVLVLHRYREDGIEKTDPSWTDLTSTQIEPIIEQYSSRQKSLPLAEPAVTGEYHERPESEKEKRSITINF</sequence>
<keyword evidence="2" id="KW-0732">Signal</keyword>
<dbReference type="PROSITE" id="PS51257">
    <property type="entry name" value="PROKAR_LIPOPROTEIN"/>
    <property type="match status" value="1"/>
</dbReference>
<dbReference type="HOGENOM" id="CLU_1376465_0_0_6"/>
<dbReference type="STRING" id="1445510.YC6258_04047"/>